<keyword evidence="10" id="KW-1185">Reference proteome</keyword>
<feature type="region of interest" description="Disordered" evidence="5">
    <location>
        <begin position="289"/>
        <end position="337"/>
    </location>
</feature>
<evidence type="ECO:0000313" key="9">
    <source>
        <dbReference type="EMBL" id="ORX37687.1"/>
    </source>
</evidence>
<gene>
    <name evidence="9" type="ORF">BD324DRAFT_641828</name>
</gene>
<dbReference type="EMBL" id="NBSH01000005">
    <property type="protein sequence ID" value="ORX37687.1"/>
    <property type="molecule type" value="Genomic_DNA"/>
</dbReference>
<evidence type="ECO:0000259" key="8">
    <source>
        <dbReference type="Pfam" id="PF23726"/>
    </source>
</evidence>
<dbReference type="Pfam" id="PF10433">
    <property type="entry name" value="Beta-prop_RSE1_1st"/>
    <property type="match status" value="1"/>
</dbReference>
<dbReference type="InParanoid" id="A0A1Y1UJH0"/>
<feature type="domain" description="RSE1/DDB1/CPSF1 first beta-propeller" evidence="7">
    <location>
        <begin position="22"/>
        <end position="279"/>
    </location>
</feature>
<accession>A0A1Y1UJH0</accession>
<evidence type="ECO:0000256" key="2">
    <source>
        <dbReference type="ARBA" id="ARBA00007453"/>
    </source>
</evidence>
<dbReference type="OrthoDB" id="433457at2759"/>
<dbReference type="STRING" id="4999.A0A1Y1UJH0"/>
<feature type="compositionally biased region" description="Polar residues" evidence="5">
    <location>
        <begin position="289"/>
        <end position="315"/>
    </location>
</feature>
<feature type="domain" description="RSE1/DDB1/CPSF1 second beta-propeller" evidence="8">
    <location>
        <begin position="537"/>
        <end position="843"/>
    </location>
</feature>
<dbReference type="InterPro" id="IPR011047">
    <property type="entry name" value="Quinoprotein_ADH-like_sf"/>
</dbReference>
<dbReference type="Gene3D" id="2.130.10.10">
    <property type="entry name" value="YVTN repeat-like/Quinoprotein amine dehydrogenase"/>
    <property type="match status" value="4"/>
</dbReference>
<keyword evidence="4" id="KW-0539">Nucleus</keyword>
<organism evidence="9 10">
    <name type="scientific">Kockovaella imperatae</name>
    <dbReference type="NCBI Taxonomy" id="4999"/>
    <lineage>
        <taxon>Eukaryota</taxon>
        <taxon>Fungi</taxon>
        <taxon>Dikarya</taxon>
        <taxon>Basidiomycota</taxon>
        <taxon>Agaricomycotina</taxon>
        <taxon>Tremellomycetes</taxon>
        <taxon>Tremellales</taxon>
        <taxon>Cuniculitremaceae</taxon>
        <taxon>Kockovaella</taxon>
    </lineage>
</organism>
<comment type="caution">
    <text evidence="9">The sequence shown here is derived from an EMBL/GenBank/DDBJ whole genome shotgun (WGS) entry which is preliminary data.</text>
</comment>
<dbReference type="AlphaFoldDB" id="A0A1Y1UJH0"/>
<evidence type="ECO:0000259" key="6">
    <source>
        <dbReference type="Pfam" id="PF03178"/>
    </source>
</evidence>
<feature type="region of interest" description="Disordered" evidence="5">
    <location>
        <begin position="445"/>
        <end position="475"/>
    </location>
</feature>
<evidence type="ECO:0000256" key="3">
    <source>
        <dbReference type="ARBA" id="ARBA00014577"/>
    </source>
</evidence>
<protein>
    <recommendedName>
        <fullName evidence="3">DNA damage-binding protein 1</fullName>
    </recommendedName>
</protein>
<dbReference type="GeneID" id="33559260"/>
<dbReference type="GO" id="GO:0003676">
    <property type="term" value="F:nucleic acid binding"/>
    <property type="evidence" value="ECO:0007669"/>
    <property type="project" value="InterPro"/>
</dbReference>
<dbReference type="InterPro" id="IPR015943">
    <property type="entry name" value="WD40/YVTN_repeat-like_dom_sf"/>
</dbReference>
<dbReference type="GO" id="GO:0005634">
    <property type="term" value="C:nucleus"/>
    <property type="evidence" value="ECO:0007669"/>
    <property type="project" value="UniProtKB-SubCell"/>
</dbReference>
<dbReference type="SUPFAM" id="SSF50998">
    <property type="entry name" value="Quinoprotein alcohol dehydrogenase-like"/>
    <property type="match status" value="1"/>
</dbReference>
<dbReference type="RefSeq" id="XP_021871674.1">
    <property type="nucleotide sequence ID" value="XM_022017451.1"/>
</dbReference>
<dbReference type="Pfam" id="PF03178">
    <property type="entry name" value="CPSF_A"/>
    <property type="match status" value="1"/>
</dbReference>
<dbReference type="InterPro" id="IPR004871">
    <property type="entry name" value="RSE1/DDB1/CPSF1_C"/>
</dbReference>
<evidence type="ECO:0000256" key="1">
    <source>
        <dbReference type="ARBA" id="ARBA00004123"/>
    </source>
</evidence>
<comment type="similarity">
    <text evidence="2">Belongs to the DDB1 family.</text>
</comment>
<evidence type="ECO:0000259" key="7">
    <source>
        <dbReference type="Pfam" id="PF10433"/>
    </source>
</evidence>
<comment type="subcellular location">
    <subcellularLocation>
        <location evidence="1">Nucleus</location>
    </subcellularLocation>
</comment>
<dbReference type="FunCoup" id="A0A1Y1UJH0">
    <property type="interactions" value="734"/>
</dbReference>
<dbReference type="PANTHER" id="PTHR10644">
    <property type="entry name" value="DNA REPAIR/RNA PROCESSING CPSF FAMILY"/>
    <property type="match status" value="1"/>
</dbReference>
<dbReference type="Gene3D" id="1.10.150.910">
    <property type="match status" value="1"/>
</dbReference>
<dbReference type="InterPro" id="IPR058543">
    <property type="entry name" value="Beta-prop_RSE1/DDB1/CPSF1_2nd"/>
</dbReference>
<dbReference type="InterPro" id="IPR050358">
    <property type="entry name" value="RSE1/DDB1/CFT1"/>
</dbReference>
<dbReference type="Pfam" id="PF23726">
    <property type="entry name" value="Beta-prop_RSE1_2nd"/>
    <property type="match status" value="1"/>
</dbReference>
<proteinExistence type="inferred from homology"/>
<sequence length="1271" mass="135835">MLYIASALSPTPILDTLRVKGLTGPDSISLVVAKPNRIEIWDVNEAGLTFSADLELWGSVVGISLVENTEVPGLKPHLLVLLGPPDAHLLLLSFQLEPSPSLIVTSSLALSPPTPTLRRAEFFNGVISQGFTALVSLWVGVVSCIEIDVEKEKEAKRRRSNRVQRLVFKDNFNINLREHNLLHLAFLPSSSPQNEPTLSFLWLSSNSTLHLQARRLAAKSRTFNELSKAVDVVMPTGKTSVEDDTDFNDIPLSCPAARRVVPVDSEHMLVIGDEHTCLYNLSFTPQSPQISRGSLSSSQGPKSPRGANTQRSPQNDMMGGSGKRRKSSAAGSRSGLEVGERWNLKPLWRVRQGFGTVLSATVLETHASGASVLIGDECGRLTCISWETQPTRFLLGEEDRYGCQTQNVCQIAPPSSLTYLDNGYLFLSSGCSDSSLVNLQIPSGSESCGSSASPTRGIPIRKGKGRASGQSADFADVEDSTTGLTSIKERWTNLAPVRDFDVVREEGGGISHLVVASGVSNSNSLRIIRSGVGLEDLVTIEGIEGITDLWPVASSNGSPLLLGSTPTSTFVLQIEPEITAVDIPDSIASRPTLSAAVLESSLVQITACGVVLWSDLASGNQAGNWEVPNGEEIVAGHICGSLVAVARRRGKVDIISASSNGLQLLVSYEAGAEVASLAVIQLPTLPSPIIAVATWEKEILVYALDQIQAGASVVTSLSESFPSLGTLTSTSGVQLIAGSDDGSMITYDLEPSGDQGEIVMKGKRLASLGNRPLKLCQTAGLAVGEDQIVAVGLTERMSVVFESSDRIDFSTASRKDIVAAANIPTTAFGHVIALASGTGLSFTRVNSLKKLSVSTMDTGDRTANKIISMTTQKLLALGTVSRVLESQTGDVLQSSYIELRDPTTLDLHVDLRLKDREEVTCLQEVLFKEDYYLAVGTAILPNDEDLDSLLSINESSLYAQSGRLLLVAPEQDASSGEWKLKIVHSKDVPGPVNDIASIHGFLAIAAGSTVTTVKATGDHSFLEVCDTFSSVFVAQHLLVVPPTKLHSTPRLIVGDGMRSLCVLEVDLALATVWSEDKDMATHQVMALQNVKDQGQGCIIADGHSNLLTFRLDESLESAASFGLHEDVVRFRQGSLVPPSSAPETMTPDLLFATADGRIGIIGELTTAASQTMNDLQRNMARYHKGPGGMDWKTWRRGGTELVTKDTAGFVDGDFIQRFLDTSLVSAADAEKMLNGTNAHEHVGKLGPDGHGKVDVERADVLRVLEAAAGLY</sequence>
<evidence type="ECO:0000256" key="5">
    <source>
        <dbReference type="SAM" id="MobiDB-lite"/>
    </source>
</evidence>
<dbReference type="InterPro" id="IPR018846">
    <property type="entry name" value="Beta-prop_RSE1/DDB1/CPSF1_1st"/>
</dbReference>
<name>A0A1Y1UJH0_9TREE</name>
<evidence type="ECO:0000313" key="10">
    <source>
        <dbReference type="Proteomes" id="UP000193218"/>
    </source>
</evidence>
<evidence type="ECO:0000256" key="4">
    <source>
        <dbReference type="ARBA" id="ARBA00023242"/>
    </source>
</evidence>
<dbReference type="Proteomes" id="UP000193218">
    <property type="component" value="Unassembled WGS sequence"/>
</dbReference>
<reference evidence="9 10" key="1">
    <citation type="submission" date="2017-03" db="EMBL/GenBank/DDBJ databases">
        <title>Widespread Adenine N6-methylation of Active Genes in Fungi.</title>
        <authorList>
            <consortium name="DOE Joint Genome Institute"/>
            <person name="Mondo S.J."/>
            <person name="Dannebaum R.O."/>
            <person name="Kuo R.C."/>
            <person name="Louie K.B."/>
            <person name="Bewick A.J."/>
            <person name="Labutti K."/>
            <person name="Haridas S."/>
            <person name="Kuo A."/>
            <person name="Salamov A."/>
            <person name="Ahrendt S.R."/>
            <person name="Lau R."/>
            <person name="Bowen B.P."/>
            <person name="Lipzen A."/>
            <person name="Sullivan W."/>
            <person name="Andreopoulos W.B."/>
            <person name="Clum A."/>
            <person name="Lindquist E."/>
            <person name="Daum C."/>
            <person name="Northen T.R."/>
            <person name="Ramamoorthy G."/>
            <person name="Schmitz R.J."/>
            <person name="Gryganskyi A."/>
            <person name="Culley D."/>
            <person name="Magnuson J."/>
            <person name="James T.Y."/>
            <person name="O'Malley M.A."/>
            <person name="Stajich J.E."/>
            <person name="Spatafora J.W."/>
            <person name="Visel A."/>
            <person name="Grigoriev I.V."/>
        </authorList>
    </citation>
    <scope>NUCLEOTIDE SEQUENCE [LARGE SCALE GENOMIC DNA]</scope>
    <source>
        <strain evidence="9 10">NRRL Y-17943</strain>
    </source>
</reference>
<feature type="domain" description="RSE1/DDB1/CPSF1 C-terminal" evidence="6">
    <location>
        <begin position="895"/>
        <end position="1220"/>
    </location>
</feature>